<dbReference type="EMBL" id="OC923905">
    <property type="protein sequence ID" value="CAD7655156.1"/>
    <property type="molecule type" value="Genomic_DNA"/>
</dbReference>
<accession>A0A7R9QS55</accession>
<dbReference type="OrthoDB" id="2218807at2759"/>
<dbReference type="GO" id="GO:0000281">
    <property type="term" value="P:mitotic cytokinesis"/>
    <property type="evidence" value="ECO:0007669"/>
    <property type="project" value="TreeGrafter"/>
</dbReference>
<dbReference type="GO" id="GO:0005634">
    <property type="term" value="C:nucleus"/>
    <property type="evidence" value="ECO:0007669"/>
    <property type="project" value="TreeGrafter"/>
</dbReference>
<feature type="region of interest" description="Disordered" evidence="3">
    <location>
        <begin position="482"/>
        <end position="529"/>
    </location>
</feature>
<dbReference type="AlphaFoldDB" id="A0A7R9QS55"/>
<keyword evidence="7" id="KW-1185">Reference proteome</keyword>
<proteinExistence type="predicted"/>
<dbReference type="GO" id="GO:0007266">
    <property type="term" value="P:Rho protein signal transduction"/>
    <property type="evidence" value="ECO:0007669"/>
    <property type="project" value="TreeGrafter"/>
</dbReference>
<dbReference type="PROSITE" id="PS50238">
    <property type="entry name" value="RHOGAP"/>
    <property type="match status" value="1"/>
</dbReference>
<keyword evidence="1" id="KW-0479">Metal-binding</keyword>
<dbReference type="GO" id="GO:0046872">
    <property type="term" value="F:metal ion binding"/>
    <property type="evidence" value="ECO:0007669"/>
    <property type="project" value="UniProtKB-KW"/>
</dbReference>
<dbReference type="Gene3D" id="1.10.555.10">
    <property type="entry name" value="Rho GTPase activation protein"/>
    <property type="match status" value="1"/>
</dbReference>
<evidence type="ECO:0000313" key="6">
    <source>
        <dbReference type="EMBL" id="CAD7655156.1"/>
    </source>
</evidence>
<dbReference type="SUPFAM" id="SSF48350">
    <property type="entry name" value="GTPase activation domain, GAP"/>
    <property type="match status" value="1"/>
</dbReference>
<dbReference type="InterPro" id="IPR046349">
    <property type="entry name" value="C1-like_sf"/>
</dbReference>
<evidence type="ECO:0000259" key="5">
    <source>
        <dbReference type="PROSITE" id="PS50238"/>
    </source>
</evidence>
<dbReference type="InterPro" id="IPR002219">
    <property type="entry name" value="PKC_DAG/PE"/>
</dbReference>
<evidence type="ECO:0000256" key="2">
    <source>
        <dbReference type="ARBA" id="ARBA00022833"/>
    </source>
</evidence>
<evidence type="ECO:0000256" key="3">
    <source>
        <dbReference type="SAM" id="MobiDB-lite"/>
    </source>
</evidence>
<evidence type="ECO:0000259" key="4">
    <source>
        <dbReference type="PROSITE" id="PS50081"/>
    </source>
</evidence>
<dbReference type="PROSITE" id="PS00479">
    <property type="entry name" value="ZF_DAG_PE_1"/>
    <property type="match status" value="1"/>
</dbReference>
<dbReference type="InterPro" id="IPR008936">
    <property type="entry name" value="Rho_GTPase_activation_prot"/>
</dbReference>
<dbReference type="GO" id="GO:0030496">
    <property type="term" value="C:midbody"/>
    <property type="evidence" value="ECO:0007669"/>
    <property type="project" value="TreeGrafter"/>
</dbReference>
<gene>
    <name evidence="6" type="ORF">ONB1V03_LOCUS11801</name>
</gene>
<dbReference type="Gene3D" id="3.30.60.20">
    <property type="match status" value="1"/>
</dbReference>
<sequence>MAANEEIQSLNSSVTRVRRAFGKEVKQKDYYRRQALELRKQIQSIRDFVVNGTDSSQETKDRVLYYIHMDPIIEKSTDFIDGSSEEDLIDQSAYQMVTSTMELKTVVIDETMIDSEVPLKERSKRDRSHSDSDVAVDKCDHLGRKQLKSDSEFIEDLRNIARKTTAASAADLKASVAELTKQVSKSSVVSSADLVIKTHTFRSKKALIGTQCGACHQKVQFLTTYMVCEVCLGVAHVCCKERLPTPCIPFRKQQPKQRQTSRKSLVSPTDHKLMSLIADFAPDIRPMVPSLMIHVCNELEGRGLTDEGLYRKCGSDSTVKALKEKLLKVKTRTQSLETYQSHDLTNVLKKFLRELDEPLITRVLWRDFIRAADQTTREAVNDLLFDTMDQMPTANHDSLAFLMRHLHRVAANSHVNLMDAKALSRVFAPTLVGSSAPNLPTHQMAVEVKLQIGLMEALFGIPEEAYHNMIVSAELSYVRNEWSPNTRNTSKRRSQRATTGPLTPLRSKTMRPIREGGAAEQHLDLRPMF</sequence>
<dbReference type="GO" id="GO:0051233">
    <property type="term" value="C:spindle midzone"/>
    <property type="evidence" value="ECO:0007669"/>
    <property type="project" value="TreeGrafter"/>
</dbReference>
<dbReference type="GO" id="GO:0032154">
    <property type="term" value="C:cleavage furrow"/>
    <property type="evidence" value="ECO:0007669"/>
    <property type="project" value="TreeGrafter"/>
</dbReference>
<keyword evidence="2" id="KW-0862">Zinc</keyword>
<dbReference type="Proteomes" id="UP000728032">
    <property type="component" value="Unassembled WGS sequence"/>
</dbReference>
<dbReference type="PROSITE" id="PS50081">
    <property type="entry name" value="ZF_DAG_PE_2"/>
    <property type="match status" value="1"/>
</dbReference>
<dbReference type="GO" id="GO:0005096">
    <property type="term" value="F:GTPase activator activity"/>
    <property type="evidence" value="ECO:0007669"/>
    <property type="project" value="TreeGrafter"/>
</dbReference>
<name>A0A7R9QS55_9ACAR</name>
<dbReference type="SMART" id="SM00324">
    <property type="entry name" value="RhoGAP"/>
    <property type="match status" value="1"/>
</dbReference>
<feature type="domain" description="Rho-GAP" evidence="5">
    <location>
        <begin position="274"/>
        <end position="466"/>
    </location>
</feature>
<feature type="domain" description="Phorbol-ester/DAG-type" evidence="4">
    <location>
        <begin position="198"/>
        <end position="247"/>
    </location>
</feature>
<dbReference type="CDD" id="cd20821">
    <property type="entry name" value="C1_MgcRacGAP"/>
    <property type="match status" value="1"/>
</dbReference>
<organism evidence="6">
    <name type="scientific">Oppiella nova</name>
    <dbReference type="NCBI Taxonomy" id="334625"/>
    <lineage>
        <taxon>Eukaryota</taxon>
        <taxon>Metazoa</taxon>
        <taxon>Ecdysozoa</taxon>
        <taxon>Arthropoda</taxon>
        <taxon>Chelicerata</taxon>
        <taxon>Arachnida</taxon>
        <taxon>Acari</taxon>
        <taxon>Acariformes</taxon>
        <taxon>Sarcoptiformes</taxon>
        <taxon>Oribatida</taxon>
        <taxon>Brachypylina</taxon>
        <taxon>Oppioidea</taxon>
        <taxon>Oppiidae</taxon>
        <taxon>Oppiella</taxon>
    </lineage>
</organism>
<dbReference type="PANTHER" id="PTHR46199">
    <property type="entry name" value="RAC GTPASE-ACTIVATING PROTEIN 1"/>
    <property type="match status" value="1"/>
</dbReference>
<dbReference type="GO" id="GO:0051256">
    <property type="term" value="P:mitotic spindle midzone assembly"/>
    <property type="evidence" value="ECO:0007669"/>
    <property type="project" value="TreeGrafter"/>
</dbReference>
<protein>
    <submittedName>
        <fullName evidence="6">Uncharacterized protein</fullName>
    </submittedName>
</protein>
<dbReference type="EMBL" id="CAJPVJ010009080">
    <property type="protein sequence ID" value="CAG2172343.1"/>
    <property type="molecule type" value="Genomic_DNA"/>
</dbReference>
<dbReference type="InterPro" id="IPR000198">
    <property type="entry name" value="RhoGAP_dom"/>
</dbReference>
<dbReference type="Pfam" id="PF00620">
    <property type="entry name" value="RhoGAP"/>
    <property type="match status" value="1"/>
</dbReference>
<evidence type="ECO:0000256" key="1">
    <source>
        <dbReference type="ARBA" id="ARBA00022723"/>
    </source>
</evidence>
<reference evidence="6" key="1">
    <citation type="submission" date="2020-11" db="EMBL/GenBank/DDBJ databases">
        <authorList>
            <person name="Tran Van P."/>
        </authorList>
    </citation>
    <scope>NUCLEOTIDE SEQUENCE</scope>
</reference>
<evidence type="ECO:0000313" key="7">
    <source>
        <dbReference type="Proteomes" id="UP000728032"/>
    </source>
</evidence>
<dbReference type="SUPFAM" id="SSF57889">
    <property type="entry name" value="Cysteine-rich domain"/>
    <property type="match status" value="1"/>
</dbReference>
<dbReference type="PANTHER" id="PTHR46199:SF3">
    <property type="entry name" value="RAC GTPASE-ACTIVATING PROTEIN 1"/>
    <property type="match status" value="1"/>
</dbReference>
<dbReference type="GO" id="GO:0097149">
    <property type="term" value="C:centralspindlin complex"/>
    <property type="evidence" value="ECO:0007669"/>
    <property type="project" value="TreeGrafter"/>
</dbReference>